<dbReference type="KEGG" id="ruj:E5Z56_05850"/>
<dbReference type="Proteomes" id="UP000301475">
    <property type="component" value="Chromosome"/>
</dbReference>
<proteinExistence type="predicted"/>
<dbReference type="RefSeq" id="WP_138156993.1">
    <property type="nucleotide sequence ID" value="NZ_CP039381.1"/>
</dbReference>
<evidence type="ECO:0000313" key="2">
    <source>
        <dbReference type="EMBL" id="QCT06915.1"/>
    </source>
</evidence>
<evidence type="ECO:0000313" key="3">
    <source>
        <dbReference type="Proteomes" id="UP000301475"/>
    </source>
</evidence>
<dbReference type="AlphaFoldDB" id="A0A4P8XUZ8"/>
<evidence type="ECO:0000256" key="1">
    <source>
        <dbReference type="SAM" id="SignalP"/>
    </source>
</evidence>
<name>A0A4P8XUZ8_9FIRM</name>
<feature type="chain" id="PRO_5038437631" description="YD repeat-containing protein" evidence="1">
    <location>
        <begin position="21"/>
        <end position="264"/>
    </location>
</feature>
<feature type="signal peptide" evidence="1">
    <location>
        <begin position="1"/>
        <end position="20"/>
    </location>
</feature>
<gene>
    <name evidence="2" type="ORF">E5Z56_05850</name>
</gene>
<protein>
    <recommendedName>
        <fullName evidence="4">YD repeat-containing protein</fullName>
    </recommendedName>
</protein>
<dbReference type="PROSITE" id="PS51257">
    <property type="entry name" value="PROKAR_LIPOPROTEIN"/>
    <property type="match status" value="1"/>
</dbReference>
<reference evidence="2 3" key="1">
    <citation type="submission" date="2019-04" db="EMBL/GenBank/DDBJ databases">
        <authorList>
            <person name="Embree M."/>
            <person name="Gaffney J.R."/>
        </authorList>
    </citation>
    <scope>NUCLEOTIDE SEQUENCE [LARGE SCALE GENOMIC DNA]</scope>
    <source>
        <strain evidence="2 3">JE7A12</strain>
    </source>
</reference>
<dbReference type="EMBL" id="CP039381">
    <property type="protein sequence ID" value="QCT06915.1"/>
    <property type="molecule type" value="Genomic_DNA"/>
</dbReference>
<organism evidence="2 3">
    <name type="scientific">Ruminococcus bovis</name>
    <dbReference type="NCBI Taxonomy" id="2564099"/>
    <lineage>
        <taxon>Bacteria</taxon>
        <taxon>Bacillati</taxon>
        <taxon>Bacillota</taxon>
        <taxon>Clostridia</taxon>
        <taxon>Eubacteriales</taxon>
        <taxon>Oscillospiraceae</taxon>
        <taxon>Ruminococcus</taxon>
    </lineage>
</organism>
<keyword evidence="1" id="KW-0732">Signal</keyword>
<sequence length="264" mass="30054">MKKSLSFLVILTLSVSMLLVGCGSDSQGTNTDSQNSETQPTTAELTYPVGGKVDKSQLNESNMYEIYADDDVSHAYPLESFECDKDGTIKSGDINVYDSNHNIIKQTHYEGETLDYTEVREYDEKNQNTKITSYAGKVDRNNLTSTMVMEYDENGNNIKSTTYDDQNKLFSTEKTSYVKYGDTYYTKEDTIYDANNVVTTKTVYSYRSDGIQAKDIRTEYKNGKVNYYMETSYDSEGNAVSYTYYDKNKNVIDEPQDEKDAYGE</sequence>
<accession>A0A4P8XUZ8</accession>
<evidence type="ECO:0008006" key="4">
    <source>
        <dbReference type="Google" id="ProtNLM"/>
    </source>
</evidence>
<keyword evidence="3" id="KW-1185">Reference proteome</keyword>